<dbReference type="EMBL" id="SPHZ02000005">
    <property type="protein sequence ID" value="KAF0916194.1"/>
    <property type="molecule type" value="Genomic_DNA"/>
</dbReference>
<proteinExistence type="predicted"/>
<dbReference type="AlphaFoldDB" id="A0A6G1DVQ9"/>
<gene>
    <name evidence="1" type="ORF">E2562_000786</name>
</gene>
<evidence type="ECO:0000313" key="2">
    <source>
        <dbReference type="Proteomes" id="UP000479710"/>
    </source>
</evidence>
<organism evidence="1 2">
    <name type="scientific">Oryza meyeriana var. granulata</name>
    <dbReference type="NCBI Taxonomy" id="110450"/>
    <lineage>
        <taxon>Eukaryota</taxon>
        <taxon>Viridiplantae</taxon>
        <taxon>Streptophyta</taxon>
        <taxon>Embryophyta</taxon>
        <taxon>Tracheophyta</taxon>
        <taxon>Spermatophyta</taxon>
        <taxon>Magnoliopsida</taxon>
        <taxon>Liliopsida</taxon>
        <taxon>Poales</taxon>
        <taxon>Poaceae</taxon>
        <taxon>BOP clade</taxon>
        <taxon>Oryzoideae</taxon>
        <taxon>Oryzeae</taxon>
        <taxon>Oryzinae</taxon>
        <taxon>Oryza</taxon>
        <taxon>Oryza meyeriana</taxon>
    </lineage>
</organism>
<keyword evidence="2" id="KW-1185">Reference proteome</keyword>
<sequence>MCFIQYKVPVGFNHGEGRAWQLQLILIRNFETLAMSASVYMAIRSDRMYLDEREDSTLLDESENDRPSELEDARNGAVEVIRTLLTLGAEPLPPDSCVDKDVAEVLHTP</sequence>
<comment type="caution">
    <text evidence="1">The sequence shown here is derived from an EMBL/GenBank/DDBJ whole genome shotgun (WGS) entry which is preliminary data.</text>
</comment>
<accession>A0A6G1DVQ9</accession>
<name>A0A6G1DVQ9_9ORYZ</name>
<dbReference type="Proteomes" id="UP000479710">
    <property type="component" value="Unassembled WGS sequence"/>
</dbReference>
<protein>
    <submittedName>
        <fullName evidence="1">Uncharacterized protein</fullName>
    </submittedName>
</protein>
<evidence type="ECO:0000313" key="1">
    <source>
        <dbReference type="EMBL" id="KAF0916194.1"/>
    </source>
</evidence>
<reference evidence="1 2" key="1">
    <citation type="submission" date="2019-11" db="EMBL/GenBank/DDBJ databases">
        <title>Whole genome sequence of Oryza granulata.</title>
        <authorList>
            <person name="Li W."/>
        </authorList>
    </citation>
    <scope>NUCLEOTIDE SEQUENCE [LARGE SCALE GENOMIC DNA]</scope>
    <source>
        <strain evidence="2">cv. Menghai</strain>
        <tissue evidence="1">Leaf</tissue>
    </source>
</reference>